<dbReference type="EMBL" id="NRRL01000016">
    <property type="protein sequence ID" value="MBK1668053.1"/>
    <property type="molecule type" value="Genomic_DNA"/>
</dbReference>
<feature type="domain" description="Transposase IS66 C-terminal" evidence="5">
    <location>
        <begin position="484"/>
        <end position="523"/>
    </location>
</feature>
<dbReference type="InterPro" id="IPR024463">
    <property type="entry name" value="Transposase_TnpC_homeodom"/>
</dbReference>
<evidence type="ECO:0000313" key="6">
    <source>
        <dbReference type="EMBL" id="MBK1668053.1"/>
    </source>
</evidence>
<gene>
    <name evidence="6" type="ORF">CKO28_08385</name>
</gene>
<dbReference type="Proteomes" id="UP001296873">
    <property type="component" value="Unassembled WGS sequence"/>
</dbReference>
<reference evidence="6 7" key="1">
    <citation type="journal article" date="2020" name="Microorganisms">
        <title>Osmotic Adaptation and Compatible Solute Biosynthesis of Phototrophic Bacteria as Revealed from Genome Analyses.</title>
        <authorList>
            <person name="Imhoff J.F."/>
            <person name="Rahn T."/>
            <person name="Kunzel S."/>
            <person name="Keller A."/>
            <person name="Neulinger S.C."/>
        </authorList>
    </citation>
    <scope>NUCLEOTIDE SEQUENCE [LARGE SCALE GENOMIC DNA]</scope>
    <source>
        <strain evidence="6 7">DSM 9895</strain>
    </source>
</reference>
<dbReference type="Pfam" id="PF13005">
    <property type="entry name" value="zf-IS66"/>
    <property type="match status" value="1"/>
</dbReference>
<dbReference type="InterPro" id="IPR052344">
    <property type="entry name" value="Transposase-related"/>
</dbReference>
<dbReference type="InterPro" id="IPR024474">
    <property type="entry name" value="Znf_dom_IS66"/>
</dbReference>
<sequence>MAERDYLWQRTEQAEAEKRQLQDAKSHAEAEVERLKAMIAQLQRRQYGPRSERLDPDQYRLELDALHEQLRRAEADAAAAEADAEDDAGAPVGGTGKGKTGKKKPARNQGALSDDLPTVEDVIEPEEAETCACCGGALHKIGEDVTEQLEWIPGYLQKRRTRRPSYGCRTCESAPVQAEAPASPVPGGLPTCSTVAQLLTAKYLDSLPLYRQSEMLARQGVHLDRSTLVRWVGTGGRHLELLYDALVADVMGSGKIFGDETPMPTLEPGRGKTKKAYFWTYARDDRPWGGPDPPAVVYCYADGRGQDHPARHLKDFRGILQVDGYSAYGSVAKKRRATGEIVLAECWAHIRRPIYDIYASGNAPLAEAALRWISDLYAIEDEIRGCDPETRKAVRQEKSKPLLEDFDAWLEVRLAELPPKGDLAKAFQRIRASWPSLTVFLDDGRVELDSNRVETLIRLVALNRKNALFAGDQAGGHTWAIVQSLAQTCKLNGVEPVAYLTDVLKRITSGEAKTTDLKALLPWNWPGAGVPLR</sequence>
<dbReference type="Pfam" id="PF13007">
    <property type="entry name" value="LZ_Tnp_IS66"/>
    <property type="match status" value="1"/>
</dbReference>
<evidence type="ECO:0000313" key="7">
    <source>
        <dbReference type="Proteomes" id="UP001296873"/>
    </source>
</evidence>
<feature type="domain" description="Transposase IS66 central" evidence="2">
    <location>
        <begin position="188"/>
        <end position="477"/>
    </location>
</feature>
<comment type="caution">
    <text evidence="6">The sequence shown here is derived from an EMBL/GenBank/DDBJ whole genome shotgun (WGS) entry which is preliminary data.</text>
</comment>
<accession>A0ABS1DC53</accession>
<evidence type="ECO:0000256" key="1">
    <source>
        <dbReference type="SAM" id="MobiDB-lite"/>
    </source>
</evidence>
<dbReference type="NCBIfam" id="NF033517">
    <property type="entry name" value="transpos_IS66"/>
    <property type="match status" value="1"/>
</dbReference>
<feature type="domain" description="Transposase IS66 zinc-finger binding" evidence="3">
    <location>
        <begin position="129"/>
        <end position="172"/>
    </location>
</feature>
<evidence type="ECO:0000259" key="3">
    <source>
        <dbReference type="Pfam" id="PF13005"/>
    </source>
</evidence>
<evidence type="ECO:0000259" key="2">
    <source>
        <dbReference type="Pfam" id="PF03050"/>
    </source>
</evidence>
<dbReference type="Pfam" id="PF03050">
    <property type="entry name" value="DDE_Tnp_IS66"/>
    <property type="match status" value="1"/>
</dbReference>
<evidence type="ECO:0008006" key="8">
    <source>
        <dbReference type="Google" id="ProtNLM"/>
    </source>
</evidence>
<keyword evidence="7" id="KW-1185">Reference proteome</keyword>
<dbReference type="PANTHER" id="PTHR33678">
    <property type="entry name" value="BLL1576 PROTEIN"/>
    <property type="match status" value="1"/>
</dbReference>
<evidence type="ECO:0000259" key="4">
    <source>
        <dbReference type="Pfam" id="PF13007"/>
    </source>
</evidence>
<dbReference type="Pfam" id="PF13817">
    <property type="entry name" value="DDE_Tnp_IS66_C"/>
    <property type="match status" value="1"/>
</dbReference>
<evidence type="ECO:0000259" key="5">
    <source>
        <dbReference type="Pfam" id="PF13817"/>
    </source>
</evidence>
<name>A0ABS1DC53_9PROT</name>
<feature type="region of interest" description="Disordered" evidence="1">
    <location>
        <begin position="1"/>
        <end position="26"/>
    </location>
</feature>
<dbReference type="InterPro" id="IPR004291">
    <property type="entry name" value="Transposase_IS66_central"/>
</dbReference>
<feature type="domain" description="Transposase TnpC homeodomain" evidence="4">
    <location>
        <begin position="34"/>
        <end position="120"/>
    </location>
</feature>
<feature type="region of interest" description="Disordered" evidence="1">
    <location>
        <begin position="72"/>
        <end position="118"/>
    </location>
</feature>
<dbReference type="InterPro" id="IPR039552">
    <property type="entry name" value="IS66_C"/>
</dbReference>
<protein>
    <recommendedName>
        <fullName evidence="8">IS66 family transposase</fullName>
    </recommendedName>
</protein>
<organism evidence="6 7">
    <name type="scientific">Rhodovibrio sodomensis</name>
    <dbReference type="NCBI Taxonomy" id="1088"/>
    <lineage>
        <taxon>Bacteria</taxon>
        <taxon>Pseudomonadati</taxon>
        <taxon>Pseudomonadota</taxon>
        <taxon>Alphaproteobacteria</taxon>
        <taxon>Rhodospirillales</taxon>
        <taxon>Rhodovibrionaceae</taxon>
        <taxon>Rhodovibrio</taxon>
    </lineage>
</organism>
<proteinExistence type="predicted"/>
<dbReference type="PANTHER" id="PTHR33678:SF1">
    <property type="entry name" value="BLL1576 PROTEIN"/>
    <property type="match status" value="1"/>
</dbReference>